<dbReference type="GO" id="GO:0016301">
    <property type="term" value="F:kinase activity"/>
    <property type="evidence" value="ECO:0007669"/>
    <property type="project" value="UniProtKB-KW"/>
</dbReference>
<feature type="region of interest" description="Disordered" evidence="6">
    <location>
        <begin position="438"/>
        <end position="508"/>
    </location>
</feature>
<dbReference type="Pfam" id="PF00069">
    <property type="entry name" value="Pkinase"/>
    <property type="match status" value="1"/>
</dbReference>
<dbReference type="PROSITE" id="PS00108">
    <property type="entry name" value="PROTEIN_KINASE_ST"/>
    <property type="match status" value="1"/>
</dbReference>
<protein>
    <recommendedName>
        <fullName evidence="1">non-specific serine/threonine protein kinase</fullName>
        <ecNumber evidence="1">2.7.11.1</ecNumber>
    </recommendedName>
</protein>
<dbReference type="InterPro" id="IPR011009">
    <property type="entry name" value="Kinase-like_dom_sf"/>
</dbReference>
<evidence type="ECO:0000256" key="5">
    <source>
        <dbReference type="ARBA" id="ARBA00022840"/>
    </source>
</evidence>
<dbReference type="Proteomes" id="UP000602532">
    <property type="component" value="Unassembled WGS sequence"/>
</dbReference>
<organism evidence="9 10">
    <name type="scientific">Microbacterium gallinarum</name>
    <dbReference type="NCBI Taxonomy" id="2762209"/>
    <lineage>
        <taxon>Bacteria</taxon>
        <taxon>Bacillati</taxon>
        <taxon>Actinomycetota</taxon>
        <taxon>Actinomycetes</taxon>
        <taxon>Micrococcales</taxon>
        <taxon>Microbacteriaceae</taxon>
        <taxon>Microbacterium</taxon>
    </lineage>
</organism>
<evidence type="ECO:0000256" key="4">
    <source>
        <dbReference type="ARBA" id="ARBA00022777"/>
    </source>
</evidence>
<proteinExistence type="predicted"/>
<evidence type="ECO:0000256" key="3">
    <source>
        <dbReference type="ARBA" id="ARBA00022741"/>
    </source>
</evidence>
<name>A0ABR8X0R8_9MICO</name>
<keyword evidence="4 9" id="KW-0418">Kinase</keyword>
<dbReference type="PANTHER" id="PTHR43671:SF13">
    <property type="entry name" value="SERINE_THREONINE-PROTEIN KINASE NEK2"/>
    <property type="match status" value="1"/>
</dbReference>
<sequence>MQQGAAVTGRLDGRYRLEECVGSGSVARVHRAIDEQLGRTVAVKLMRDGSDDLCTPERAQNEMTVLASLSHPSLVKLYDGRVRSDGPSYLVMEYVDGETLAAALGRGPLPAARVRHLATELSSALHVVHRAGVVHRDLKPSNILLAENPVPGLGEQVKLGDFGVAQLVDGTRITAAGTIVGTAAYLAPEQVRGEPAGPASDVYALGLVLLEALTGVRAYGQSSGIAAVMARLIDPPPVPGWVGPEWARLLTEMTATDAAHRPAALDVAQRAATLPIDIAPDAVGDPEATQPAMPVLSALPSIPPAPTLPSVPVAPALPSIPVASAATEVAVGAFAPTAPSLRARPARRRRARALAARRRRIVAAGGGAVAAATVALGLVLGAGVPGAPATSYGELRDATSSPVPEPLLDGGADEATPSAPEGQVEDGLSIEPASHVVEAPKREAGAAADKAAKDLAKEERKAAKDAEKTAEKAARDLAKEERKAAKEAEKAVGANSQPGKEKGQGKRD</sequence>
<evidence type="ECO:0000259" key="8">
    <source>
        <dbReference type="PROSITE" id="PS50011"/>
    </source>
</evidence>
<dbReference type="SUPFAM" id="SSF56112">
    <property type="entry name" value="Protein kinase-like (PK-like)"/>
    <property type="match status" value="1"/>
</dbReference>
<dbReference type="PROSITE" id="PS50011">
    <property type="entry name" value="PROTEIN_KINASE_DOM"/>
    <property type="match status" value="1"/>
</dbReference>
<keyword evidence="7" id="KW-1133">Transmembrane helix</keyword>
<keyword evidence="5" id="KW-0067">ATP-binding</keyword>
<dbReference type="RefSeq" id="WP_191765556.1">
    <property type="nucleotide sequence ID" value="NZ_JACSPM010000001.1"/>
</dbReference>
<keyword evidence="7" id="KW-0812">Transmembrane</keyword>
<feature type="domain" description="Protein kinase" evidence="8">
    <location>
        <begin position="15"/>
        <end position="274"/>
    </location>
</feature>
<evidence type="ECO:0000256" key="6">
    <source>
        <dbReference type="SAM" id="MobiDB-lite"/>
    </source>
</evidence>
<gene>
    <name evidence="9" type="ORF">H9622_02365</name>
</gene>
<feature type="region of interest" description="Disordered" evidence="6">
    <location>
        <begin position="393"/>
        <end position="425"/>
    </location>
</feature>
<evidence type="ECO:0000313" key="9">
    <source>
        <dbReference type="EMBL" id="MBD8022431.1"/>
    </source>
</evidence>
<accession>A0ABR8X0R8</accession>
<evidence type="ECO:0000256" key="1">
    <source>
        <dbReference type="ARBA" id="ARBA00012513"/>
    </source>
</evidence>
<keyword evidence="3" id="KW-0547">Nucleotide-binding</keyword>
<dbReference type="InterPro" id="IPR050660">
    <property type="entry name" value="NEK_Ser/Thr_kinase"/>
</dbReference>
<dbReference type="EMBL" id="JACSPM010000001">
    <property type="protein sequence ID" value="MBD8022431.1"/>
    <property type="molecule type" value="Genomic_DNA"/>
</dbReference>
<keyword evidence="10" id="KW-1185">Reference proteome</keyword>
<evidence type="ECO:0000313" key="10">
    <source>
        <dbReference type="Proteomes" id="UP000602532"/>
    </source>
</evidence>
<dbReference type="SMART" id="SM00220">
    <property type="entry name" value="S_TKc"/>
    <property type="match status" value="1"/>
</dbReference>
<evidence type="ECO:0000256" key="2">
    <source>
        <dbReference type="ARBA" id="ARBA00022679"/>
    </source>
</evidence>
<reference evidence="9 10" key="1">
    <citation type="submission" date="2020-08" db="EMBL/GenBank/DDBJ databases">
        <title>A Genomic Blueprint of the Chicken Gut Microbiome.</title>
        <authorList>
            <person name="Gilroy R."/>
            <person name="Ravi A."/>
            <person name="Getino M."/>
            <person name="Pursley I."/>
            <person name="Horton D.L."/>
            <person name="Alikhan N.-F."/>
            <person name="Baker D."/>
            <person name="Gharbi K."/>
            <person name="Hall N."/>
            <person name="Watson M."/>
            <person name="Adriaenssens E.M."/>
            <person name="Foster-Nyarko E."/>
            <person name="Jarju S."/>
            <person name="Secka A."/>
            <person name="Antonio M."/>
            <person name="Oren A."/>
            <person name="Chaudhuri R."/>
            <person name="La Ragione R.M."/>
            <person name="Hildebrand F."/>
            <person name="Pallen M.J."/>
        </authorList>
    </citation>
    <scope>NUCLEOTIDE SEQUENCE [LARGE SCALE GENOMIC DNA]</scope>
    <source>
        <strain evidence="9 10">Sa1CUA4</strain>
    </source>
</reference>
<feature type="transmembrane region" description="Helical" evidence="7">
    <location>
        <begin position="361"/>
        <end position="384"/>
    </location>
</feature>
<comment type="caution">
    <text evidence="9">The sequence shown here is derived from an EMBL/GenBank/DDBJ whole genome shotgun (WGS) entry which is preliminary data.</text>
</comment>
<keyword evidence="2" id="KW-0808">Transferase</keyword>
<dbReference type="EC" id="2.7.11.1" evidence="1"/>
<dbReference type="Gene3D" id="1.10.510.10">
    <property type="entry name" value="Transferase(Phosphotransferase) domain 1"/>
    <property type="match status" value="1"/>
</dbReference>
<dbReference type="Gene3D" id="3.30.200.20">
    <property type="entry name" value="Phosphorylase Kinase, domain 1"/>
    <property type="match status" value="1"/>
</dbReference>
<dbReference type="InterPro" id="IPR000719">
    <property type="entry name" value="Prot_kinase_dom"/>
</dbReference>
<keyword evidence="7" id="KW-0472">Membrane</keyword>
<dbReference type="CDD" id="cd14014">
    <property type="entry name" value="STKc_PknB_like"/>
    <property type="match status" value="1"/>
</dbReference>
<dbReference type="InterPro" id="IPR008271">
    <property type="entry name" value="Ser/Thr_kinase_AS"/>
</dbReference>
<dbReference type="PANTHER" id="PTHR43671">
    <property type="entry name" value="SERINE/THREONINE-PROTEIN KINASE NEK"/>
    <property type="match status" value="1"/>
</dbReference>
<feature type="compositionally biased region" description="Basic and acidic residues" evidence="6">
    <location>
        <begin position="499"/>
        <end position="508"/>
    </location>
</feature>
<feature type="compositionally biased region" description="Basic and acidic residues" evidence="6">
    <location>
        <begin position="438"/>
        <end position="490"/>
    </location>
</feature>
<evidence type="ECO:0000256" key="7">
    <source>
        <dbReference type="SAM" id="Phobius"/>
    </source>
</evidence>